<dbReference type="Proteomes" id="UP001152755">
    <property type="component" value="Unassembled WGS sequence"/>
</dbReference>
<keyword evidence="4" id="KW-0521">NADP</keyword>
<comment type="caution">
    <text evidence="14">The sequence shown here is derived from an EMBL/GenBank/DDBJ whole genome shotgun (WGS) entry which is preliminary data.</text>
</comment>
<dbReference type="GO" id="GO:0003955">
    <property type="term" value="F:NAD(P)H dehydrogenase (quinone) activity"/>
    <property type="evidence" value="ECO:0007669"/>
    <property type="project" value="TreeGrafter"/>
</dbReference>
<evidence type="ECO:0000259" key="12">
    <source>
        <dbReference type="Pfam" id="PF02852"/>
    </source>
</evidence>
<dbReference type="InterPro" id="IPR036188">
    <property type="entry name" value="FAD/NAD-bd_sf"/>
</dbReference>
<organism evidence="14 15">
    <name type="scientific">Speluncibacter jeojiensis</name>
    <dbReference type="NCBI Taxonomy" id="2710754"/>
    <lineage>
        <taxon>Bacteria</taxon>
        <taxon>Bacillati</taxon>
        <taxon>Actinomycetota</taxon>
        <taxon>Actinomycetes</taxon>
        <taxon>Mycobacteriales</taxon>
        <taxon>Speluncibacteraceae</taxon>
        <taxon>Speluncibacter</taxon>
    </lineage>
</organism>
<feature type="binding site" evidence="9">
    <location>
        <position position="304"/>
    </location>
    <ligand>
        <name>FAD</name>
        <dbReference type="ChEBI" id="CHEBI:57692"/>
    </ligand>
</feature>
<evidence type="ECO:0000313" key="15">
    <source>
        <dbReference type="Proteomes" id="UP001152755"/>
    </source>
</evidence>
<feature type="domain" description="FAD/NAD(P)-binding" evidence="13">
    <location>
        <begin position="4"/>
        <end position="318"/>
    </location>
</feature>
<evidence type="ECO:0000313" key="14">
    <source>
        <dbReference type="EMBL" id="MDG3013941.1"/>
    </source>
</evidence>
<dbReference type="Gene3D" id="3.50.50.60">
    <property type="entry name" value="FAD/NAD(P)-binding domain"/>
    <property type="match status" value="2"/>
</dbReference>
<evidence type="ECO:0000256" key="5">
    <source>
        <dbReference type="ARBA" id="ARBA00023002"/>
    </source>
</evidence>
<comment type="similarity">
    <text evidence="1 11">Belongs to the class-I pyridine nucleotide-disulfide oxidoreductase family.</text>
</comment>
<dbReference type="InterPro" id="IPR012999">
    <property type="entry name" value="Pyr_OxRdtase_I_AS"/>
</dbReference>
<gene>
    <name evidence="14" type="ORF">NVS88_05145</name>
</gene>
<feature type="binding site" evidence="9">
    <location>
        <begin position="175"/>
        <end position="182"/>
    </location>
    <ligand>
        <name>NAD(+)</name>
        <dbReference type="ChEBI" id="CHEBI:57540"/>
    </ligand>
</feature>
<proteinExistence type="inferred from homology"/>
<keyword evidence="6" id="KW-1015">Disulfide bond</keyword>
<dbReference type="NCBIfam" id="TIGR03452">
    <property type="entry name" value="mycothione_red"/>
    <property type="match status" value="1"/>
</dbReference>
<evidence type="ECO:0000256" key="8">
    <source>
        <dbReference type="PIRSR" id="PIRSR000350-2"/>
    </source>
</evidence>
<sequence>MTHYDIAIVGSGSGNTILDDRYADKKVALLDEGTFGGTCLNVGCIPTKMFVYAADVARAVEHASRYGVDASITGVRWPDIVDRVFGRIDPIADGGRRYRMHDCPNVTVYTGRARFTGPRTLDTGTGETITADQIVVAAGSRPMIPEEVTASGVRYYTNEDVMRLPELPRRLIVLGSGFIAAEFAHVFSAAGSEVSVIARSGALLRHLDTEISAHFTELARAKWDVHLANPVRAVRPGASGAQVEVELADGTVVAGDALLVAVGRRPNGDLMAPQTAGIALHPDGRVVVDEFQRSTAEGVFALGDVSSEHQLKHVANHEARVVAHNLLAAADDAALRSSDHRFVPSAVFTDPQIATVGLTEEQARARGIDVAVKVQSYADVAYGWAMEDHEGLCKLIADRDTGRLVGAHLIGAQASTLIQPLIQAMSFDLGVADMARGQYWIHPALPEVVENALLGLDL</sequence>
<dbReference type="AlphaFoldDB" id="A0A9X4RGE8"/>
<dbReference type="InterPro" id="IPR004099">
    <property type="entry name" value="Pyr_nucl-diS_OxRdtase_dimer"/>
</dbReference>
<evidence type="ECO:0000256" key="10">
    <source>
        <dbReference type="PIRSR" id="PIRSR000350-4"/>
    </source>
</evidence>
<dbReference type="InterPro" id="IPR017817">
    <property type="entry name" value="Mycothione_reductase"/>
</dbReference>
<reference evidence="14" key="1">
    <citation type="submission" date="2022-08" db="EMBL/GenBank/DDBJ databases">
        <title>Genome analysis of Corynebacteriales strain.</title>
        <authorList>
            <person name="Lee S.D."/>
        </authorList>
    </citation>
    <scope>NUCLEOTIDE SEQUENCE</scope>
    <source>
        <strain evidence="14">D3-21</strain>
    </source>
</reference>
<dbReference type="Pfam" id="PF02852">
    <property type="entry name" value="Pyr_redox_dim"/>
    <property type="match status" value="1"/>
</dbReference>
<keyword evidence="5 11" id="KW-0560">Oxidoreductase</keyword>
<dbReference type="SUPFAM" id="SSF51905">
    <property type="entry name" value="FAD/NAD(P)-binding domain"/>
    <property type="match status" value="1"/>
</dbReference>
<accession>A0A9X4RGE8</accession>
<dbReference type="Gene3D" id="3.30.390.30">
    <property type="match status" value="1"/>
</dbReference>
<dbReference type="NCBIfam" id="NF005884">
    <property type="entry name" value="PRK07846.1"/>
    <property type="match status" value="1"/>
</dbReference>
<dbReference type="GO" id="GO:0050627">
    <property type="term" value="F:mycothione reductase [NAD(P)H] activity"/>
    <property type="evidence" value="ECO:0007669"/>
    <property type="project" value="UniProtKB-EC"/>
</dbReference>
<evidence type="ECO:0000259" key="13">
    <source>
        <dbReference type="Pfam" id="PF07992"/>
    </source>
</evidence>
<keyword evidence="15" id="KW-1185">Reference proteome</keyword>
<dbReference type="PANTHER" id="PTHR43014:SF4">
    <property type="entry name" value="PYRIDINE NUCLEOTIDE-DISULFIDE OXIDOREDUCTASE RCLA-RELATED"/>
    <property type="match status" value="1"/>
</dbReference>
<dbReference type="PRINTS" id="PR00368">
    <property type="entry name" value="FADPNR"/>
</dbReference>
<evidence type="ECO:0000256" key="9">
    <source>
        <dbReference type="PIRSR" id="PIRSR000350-3"/>
    </source>
</evidence>
<keyword evidence="9" id="KW-0547">Nucleotide-binding</keyword>
<dbReference type="PROSITE" id="PS00076">
    <property type="entry name" value="PYRIDINE_REDOX_1"/>
    <property type="match status" value="1"/>
</dbReference>
<dbReference type="EC" id="1.8.1.15" evidence="14"/>
<dbReference type="SUPFAM" id="SSF55424">
    <property type="entry name" value="FAD/NAD-linked reductases, dimerisation (C-terminal) domain"/>
    <property type="match status" value="1"/>
</dbReference>
<dbReference type="GO" id="GO:0050660">
    <property type="term" value="F:flavin adenine dinucleotide binding"/>
    <property type="evidence" value="ECO:0007669"/>
    <property type="project" value="TreeGrafter"/>
</dbReference>
<dbReference type="RefSeq" id="WP_332519358.1">
    <property type="nucleotide sequence ID" value="NZ_JANRHA010000002.1"/>
</dbReference>
<evidence type="ECO:0000256" key="3">
    <source>
        <dbReference type="ARBA" id="ARBA00022827"/>
    </source>
</evidence>
<dbReference type="InterPro" id="IPR016156">
    <property type="entry name" value="FAD/NAD-linked_Rdtase_dimer_sf"/>
</dbReference>
<dbReference type="PRINTS" id="PR00411">
    <property type="entry name" value="PNDRDTASEI"/>
</dbReference>
<dbReference type="InterPro" id="IPR023753">
    <property type="entry name" value="FAD/NAD-binding_dom"/>
</dbReference>
<dbReference type="EMBL" id="JANRHA010000002">
    <property type="protein sequence ID" value="MDG3013941.1"/>
    <property type="molecule type" value="Genomic_DNA"/>
</dbReference>
<evidence type="ECO:0000256" key="1">
    <source>
        <dbReference type="ARBA" id="ARBA00007532"/>
    </source>
</evidence>
<feature type="active site" description="Proton acceptor" evidence="8">
    <location>
        <position position="442"/>
    </location>
</feature>
<dbReference type="PANTHER" id="PTHR43014">
    <property type="entry name" value="MERCURIC REDUCTASE"/>
    <property type="match status" value="1"/>
</dbReference>
<dbReference type="FunFam" id="3.30.390.30:FF:000001">
    <property type="entry name" value="Dihydrolipoyl dehydrogenase"/>
    <property type="match status" value="1"/>
</dbReference>
<dbReference type="PIRSF" id="PIRSF000350">
    <property type="entry name" value="Mercury_reductase_MerA"/>
    <property type="match status" value="1"/>
</dbReference>
<evidence type="ECO:0000256" key="7">
    <source>
        <dbReference type="ARBA" id="ARBA00023284"/>
    </source>
</evidence>
<evidence type="ECO:0000256" key="2">
    <source>
        <dbReference type="ARBA" id="ARBA00022630"/>
    </source>
</evidence>
<feature type="domain" description="Pyridine nucleotide-disulphide oxidoreductase dimerisation" evidence="12">
    <location>
        <begin position="343"/>
        <end position="452"/>
    </location>
</feature>
<keyword evidence="9" id="KW-0520">NAD</keyword>
<dbReference type="Pfam" id="PF07992">
    <property type="entry name" value="Pyr_redox_2"/>
    <property type="match status" value="1"/>
</dbReference>
<comment type="cofactor">
    <cofactor evidence="9">
        <name>FAD</name>
        <dbReference type="ChEBI" id="CHEBI:57692"/>
    </cofactor>
    <text evidence="9">Binds 1 FAD per subunit.</text>
</comment>
<keyword evidence="3 9" id="KW-0274">FAD</keyword>
<evidence type="ECO:0000256" key="4">
    <source>
        <dbReference type="ARBA" id="ARBA00022857"/>
    </source>
</evidence>
<evidence type="ECO:0000256" key="11">
    <source>
        <dbReference type="RuleBase" id="RU003691"/>
    </source>
</evidence>
<dbReference type="InterPro" id="IPR001100">
    <property type="entry name" value="Pyr_nuc-diS_OxRdtase"/>
</dbReference>
<name>A0A9X4RGE8_9ACTN</name>
<feature type="binding site" evidence="9">
    <location>
        <position position="48"/>
    </location>
    <ligand>
        <name>FAD</name>
        <dbReference type="ChEBI" id="CHEBI:57692"/>
    </ligand>
</feature>
<keyword evidence="2 11" id="KW-0285">Flavoprotein</keyword>
<protein>
    <submittedName>
        <fullName evidence="14">Mycothione reductase</fullName>
        <ecNumber evidence="14">1.8.1.15</ecNumber>
    </submittedName>
</protein>
<keyword evidence="7 11" id="KW-0676">Redox-active center</keyword>
<feature type="binding site" evidence="9">
    <location>
        <position position="263"/>
    </location>
    <ligand>
        <name>NAD(+)</name>
        <dbReference type="ChEBI" id="CHEBI:57540"/>
    </ligand>
</feature>
<feature type="disulfide bond" description="Redox-active" evidence="10">
    <location>
        <begin position="39"/>
        <end position="44"/>
    </location>
</feature>
<evidence type="ECO:0000256" key="6">
    <source>
        <dbReference type="ARBA" id="ARBA00023157"/>
    </source>
</evidence>